<evidence type="ECO:0000313" key="1">
    <source>
        <dbReference type="EMBL" id="QHT34241.1"/>
    </source>
</evidence>
<sequence>MANIITLVYDIKLLSDFKLMVEDTQEKREVDVPYEGKMVRLTLEKVFQTFSEDDFRFLAYGYLKEGDVFIEQYFMVTFMWTFSFLD</sequence>
<name>A0A6C0EZX0_9ZZZZ</name>
<protein>
    <submittedName>
        <fullName evidence="1">Uncharacterized protein</fullName>
    </submittedName>
</protein>
<organism evidence="1">
    <name type="scientific">viral metagenome</name>
    <dbReference type="NCBI Taxonomy" id="1070528"/>
    <lineage>
        <taxon>unclassified sequences</taxon>
        <taxon>metagenomes</taxon>
        <taxon>organismal metagenomes</taxon>
    </lineage>
</organism>
<dbReference type="AlphaFoldDB" id="A0A6C0EZX0"/>
<dbReference type="EMBL" id="MN738995">
    <property type="protein sequence ID" value="QHT34241.1"/>
    <property type="molecule type" value="Genomic_DNA"/>
</dbReference>
<reference evidence="1" key="1">
    <citation type="journal article" date="2020" name="Nature">
        <title>Giant virus diversity and host interactions through global metagenomics.</title>
        <authorList>
            <person name="Schulz F."/>
            <person name="Roux S."/>
            <person name="Paez-Espino D."/>
            <person name="Jungbluth S."/>
            <person name="Walsh D.A."/>
            <person name="Denef V.J."/>
            <person name="McMahon K.D."/>
            <person name="Konstantinidis K.T."/>
            <person name="Eloe-Fadrosh E.A."/>
            <person name="Kyrpides N.C."/>
            <person name="Woyke T."/>
        </authorList>
    </citation>
    <scope>NUCLEOTIDE SEQUENCE</scope>
    <source>
        <strain evidence="1">GVMAG-M-3300009161-52</strain>
    </source>
</reference>
<accession>A0A6C0EZX0</accession>
<proteinExistence type="predicted"/>